<gene>
    <name evidence="2" type="ORF">CTKZ_27320</name>
</gene>
<dbReference type="Proteomes" id="UP000288246">
    <property type="component" value="Unassembled WGS sequence"/>
</dbReference>
<dbReference type="PANTHER" id="PTHR33990:SF2">
    <property type="entry name" value="PHNB-LIKE DOMAIN-CONTAINING PROTEIN"/>
    <property type="match status" value="1"/>
</dbReference>
<dbReference type="AlphaFoldDB" id="A0A401V2N4"/>
<dbReference type="Gene3D" id="3.10.180.10">
    <property type="entry name" value="2,3-Dihydroxybiphenyl 1,2-Dioxygenase, domain 1"/>
    <property type="match status" value="1"/>
</dbReference>
<comment type="caution">
    <text evidence="2">The sequence shown here is derived from an EMBL/GenBank/DDBJ whole genome shotgun (WGS) entry which is preliminary data.</text>
</comment>
<keyword evidence="3" id="KW-1185">Reference proteome</keyword>
<sequence length="161" mass="17605">MGIVQPHLWYHDNAVEAAEFYVSVFPNSSITNIVHAPADMPDVKKGDPFLVEFVLDGMPVTAISAGASLTLNAAFSFLVDVDDQETLDRYWDALLEGGGEEVACGWLTDRFGLSWQVVPRQLAMWTMSPDADPEGAARATQVMLTQKKLDIAALEAAYRGE</sequence>
<proteinExistence type="predicted"/>
<accession>A0A401V2N4</accession>
<name>A0A401V2N4_9CELL</name>
<evidence type="ECO:0000313" key="3">
    <source>
        <dbReference type="Proteomes" id="UP000288246"/>
    </source>
</evidence>
<evidence type="ECO:0000313" key="2">
    <source>
        <dbReference type="EMBL" id="GCD21170.1"/>
    </source>
</evidence>
<dbReference type="EMBL" id="BHYL01000240">
    <property type="protein sequence ID" value="GCD21170.1"/>
    <property type="molecule type" value="Genomic_DNA"/>
</dbReference>
<evidence type="ECO:0000259" key="1">
    <source>
        <dbReference type="Pfam" id="PF06983"/>
    </source>
</evidence>
<dbReference type="InterPro" id="IPR028973">
    <property type="entry name" value="PhnB-like"/>
</dbReference>
<dbReference type="OrthoDB" id="9806473at2"/>
<dbReference type="InterPro" id="IPR009725">
    <property type="entry name" value="3_dmu_93_MTrfase"/>
</dbReference>
<dbReference type="PANTHER" id="PTHR33990">
    <property type="entry name" value="PROTEIN YJDN-RELATED"/>
    <property type="match status" value="1"/>
</dbReference>
<feature type="domain" description="PhnB-like" evidence="1">
    <location>
        <begin position="5"/>
        <end position="118"/>
    </location>
</feature>
<dbReference type="RefSeq" id="WP_124343676.1">
    <property type="nucleotide sequence ID" value="NZ_BHYL01000240.1"/>
</dbReference>
<dbReference type="CDD" id="cd06588">
    <property type="entry name" value="PhnB_like"/>
    <property type="match status" value="1"/>
</dbReference>
<dbReference type="PIRSF" id="PIRSF021700">
    <property type="entry name" value="3_dmu_93_MTrfase"/>
    <property type="match status" value="1"/>
</dbReference>
<protein>
    <submittedName>
        <fullName evidence="2">VOC family protein</fullName>
    </submittedName>
</protein>
<dbReference type="Pfam" id="PF06983">
    <property type="entry name" value="3-dmu-9_3-mt"/>
    <property type="match status" value="1"/>
</dbReference>
<dbReference type="SUPFAM" id="SSF54593">
    <property type="entry name" value="Glyoxalase/Bleomycin resistance protein/Dihydroxybiphenyl dioxygenase"/>
    <property type="match status" value="1"/>
</dbReference>
<dbReference type="InterPro" id="IPR029068">
    <property type="entry name" value="Glyas_Bleomycin-R_OHBP_Dase"/>
</dbReference>
<reference evidence="2 3" key="1">
    <citation type="submission" date="2018-11" db="EMBL/GenBank/DDBJ databases">
        <title>Draft genome sequence of Cellulomonas takizawaensis strain TKZ-21.</title>
        <authorList>
            <person name="Yamamura H."/>
            <person name="Hayashi T."/>
            <person name="Hamada M."/>
            <person name="Serisawa Y."/>
            <person name="Matsuyama K."/>
            <person name="Nakagawa Y."/>
            <person name="Otoguro M."/>
            <person name="Yanagida F."/>
            <person name="Hayakawa M."/>
        </authorList>
    </citation>
    <scope>NUCLEOTIDE SEQUENCE [LARGE SCALE GENOMIC DNA]</scope>
    <source>
        <strain evidence="2 3">TKZ-21</strain>
    </source>
</reference>
<organism evidence="2 3">
    <name type="scientific">Cellulomonas algicola</name>
    <dbReference type="NCBI Taxonomy" id="2071633"/>
    <lineage>
        <taxon>Bacteria</taxon>
        <taxon>Bacillati</taxon>
        <taxon>Actinomycetota</taxon>
        <taxon>Actinomycetes</taxon>
        <taxon>Micrococcales</taxon>
        <taxon>Cellulomonadaceae</taxon>
        <taxon>Cellulomonas</taxon>
    </lineage>
</organism>